<dbReference type="InterPro" id="IPR004101">
    <property type="entry name" value="Mur_ligase_C"/>
</dbReference>
<name>A0A7W8ZS68_9SPHI</name>
<comment type="caution">
    <text evidence="25">The sequence shown here is derived from an EMBL/GenBank/DDBJ whole genome shotgun (WGS) entry which is preliminary data.</text>
</comment>
<comment type="pathway">
    <text evidence="3">Cofactor biosynthesis; tetrahydrofolate biosynthesis; 7,8-dihydrofolate from 2-amino-4-hydroxy-6-hydroxymethyl-7,8-dihydropteridine diphosphate and 4-aminobenzoate: step 2/2.</text>
</comment>
<dbReference type="InterPro" id="IPR013221">
    <property type="entry name" value="Mur_ligase_cen"/>
</dbReference>
<feature type="domain" description="Mur ligase central" evidence="24">
    <location>
        <begin position="51"/>
        <end position="270"/>
    </location>
</feature>
<evidence type="ECO:0000259" key="23">
    <source>
        <dbReference type="Pfam" id="PF02875"/>
    </source>
</evidence>
<dbReference type="GO" id="GO:0046872">
    <property type="term" value="F:metal ion binding"/>
    <property type="evidence" value="ECO:0007669"/>
    <property type="project" value="UniProtKB-KW"/>
</dbReference>
<evidence type="ECO:0000256" key="20">
    <source>
        <dbReference type="ARBA" id="ARBA00049035"/>
    </source>
</evidence>
<dbReference type="GO" id="GO:0005737">
    <property type="term" value="C:cytoplasm"/>
    <property type="evidence" value="ECO:0007669"/>
    <property type="project" value="TreeGrafter"/>
</dbReference>
<dbReference type="InterPro" id="IPR036565">
    <property type="entry name" value="Mur-like_cat_sf"/>
</dbReference>
<dbReference type="Pfam" id="PF02875">
    <property type="entry name" value="Mur_ligase_C"/>
    <property type="match status" value="1"/>
</dbReference>
<evidence type="ECO:0000256" key="2">
    <source>
        <dbReference type="ARBA" id="ARBA00002714"/>
    </source>
</evidence>
<comment type="catalytic activity">
    <reaction evidence="19">
        <text>10-formyltetrahydrofolyl-(gamma-L-Glu)(n) + L-glutamate + ATP = 10-formyltetrahydrofolyl-(gamma-L-Glu)(n+1) + ADP + phosphate + H(+)</text>
        <dbReference type="Rhea" id="RHEA:51904"/>
        <dbReference type="Rhea" id="RHEA-COMP:13088"/>
        <dbReference type="Rhea" id="RHEA-COMP:14300"/>
        <dbReference type="ChEBI" id="CHEBI:15378"/>
        <dbReference type="ChEBI" id="CHEBI:29985"/>
        <dbReference type="ChEBI" id="CHEBI:30616"/>
        <dbReference type="ChEBI" id="CHEBI:43474"/>
        <dbReference type="ChEBI" id="CHEBI:134413"/>
        <dbReference type="ChEBI" id="CHEBI:456216"/>
        <dbReference type="EC" id="6.3.2.17"/>
    </reaction>
</comment>
<organism evidence="25 26">
    <name type="scientific">Pedobacter cryoconitis</name>
    <dbReference type="NCBI Taxonomy" id="188932"/>
    <lineage>
        <taxon>Bacteria</taxon>
        <taxon>Pseudomonadati</taxon>
        <taxon>Bacteroidota</taxon>
        <taxon>Sphingobacteriia</taxon>
        <taxon>Sphingobacteriales</taxon>
        <taxon>Sphingobacteriaceae</taxon>
        <taxon>Pedobacter</taxon>
    </lineage>
</organism>
<dbReference type="InterPro" id="IPR036615">
    <property type="entry name" value="Mur_ligase_C_dom_sf"/>
</dbReference>
<evidence type="ECO:0000256" key="5">
    <source>
        <dbReference type="ARBA" id="ARBA00008276"/>
    </source>
</evidence>
<comment type="catalytic activity">
    <reaction evidence="21">
        <text>7,8-dihydropteroate + L-glutamate + ATP = 7,8-dihydrofolate + ADP + phosphate + H(+)</text>
        <dbReference type="Rhea" id="RHEA:23584"/>
        <dbReference type="ChEBI" id="CHEBI:15378"/>
        <dbReference type="ChEBI" id="CHEBI:17839"/>
        <dbReference type="ChEBI" id="CHEBI:29985"/>
        <dbReference type="ChEBI" id="CHEBI:30616"/>
        <dbReference type="ChEBI" id="CHEBI:43474"/>
        <dbReference type="ChEBI" id="CHEBI:57451"/>
        <dbReference type="ChEBI" id="CHEBI:456216"/>
        <dbReference type="EC" id="6.3.2.12"/>
    </reaction>
</comment>
<keyword evidence="11 22" id="KW-0547">Nucleotide-binding</keyword>
<dbReference type="PANTHER" id="PTHR11136:SF0">
    <property type="entry name" value="DIHYDROFOLATE SYNTHETASE-RELATED"/>
    <property type="match status" value="1"/>
</dbReference>
<evidence type="ECO:0000256" key="9">
    <source>
        <dbReference type="ARBA" id="ARBA00022598"/>
    </source>
</evidence>
<comment type="similarity">
    <text evidence="5 22">Belongs to the folylpolyglutamate synthase family.</text>
</comment>
<dbReference type="SUPFAM" id="SSF53623">
    <property type="entry name" value="MurD-like peptide ligases, catalytic domain"/>
    <property type="match status" value="1"/>
</dbReference>
<evidence type="ECO:0000256" key="4">
    <source>
        <dbReference type="ARBA" id="ARBA00005150"/>
    </source>
</evidence>
<dbReference type="Pfam" id="PF08245">
    <property type="entry name" value="Mur_ligase_M"/>
    <property type="match status" value="1"/>
</dbReference>
<comment type="pathway">
    <text evidence="4">Cofactor biosynthesis; tetrahydrofolylpolyglutamate biosynthesis.</text>
</comment>
<evidence type="ECO:0000256" key="22">
    <source>
        <dbReference type="PIRNR" id="PIRNR001563"/>
    </source>
</evidence>
<comment type="function">
    <text evidence="2">Functions in two distinct reactions of the de novo folate biosynthetic pathway. Catalyzes the addition of a glutamate residue to dihydropteroate (7,8-dihydropteroate or H2Pte) to form dihydrofolate (7,8-dihydrofolate monoglutamate or H2Pte-Glu). Also catalyzes successive additions of L-glutamate to tetrahydrofolate or 10-formyltetrahydrofolate or 5,10-methylenetetrahydrofolate, leading to folylpolyglutamate derivatives.</text>
</comment>
<dbReference type="RefSeq" id="WP_183885278.1">
    <property type="nucleotide sequence ID" value="NZ_JACHCE010000012.1"/>
</dbReference>
<dbReference type="FunFam" id="3.40.1190.10:FF:000011">
    <property type="entry name" value="Folylpolyglutamate synthase/dihydrofolate synthase"/>
    <property type="match status" value="1"/>
</dbReference>
<dbReference type="EC" id="6.3.2.12" evidence="6"/>
<evidence type="ECO:0000256" key="14">
    <source>
        <dbReference type="ARBA" id="ARBA00022909"/>
    </source>
</evidence>
<sequence length="428" mass="47110">MTYSETLDYLYSRLPMFTRIGAAAMKKDLHNTIAMCENLGNPQDKFKTIHVGGTNGKGSTSHMLAAILQKAGYKTGLYTSPHLKDFRERLRVNGEMITQQYVVDYTAQEKELIESISPSFFEVTVAMAFAYFAAENVDVAVIEVGLGGRKDSTNIIHPELSVITNISYDHMNLLGNTLQEIASQKAGIIKPGIPAVIGERQEEVAQIFIDEAAETASKLTFASDELHVRDTVREGMELRTSVYQNDTCLFKDLKLDLTGFYQLKNVLTVIQSVLTLNQNGFNISDEAVYSGLANTVQITGLQGRWQTIGENPLIICDTGHNIAGIQEVLENINATPHHNLHVVIGMLSDKDITSVLELLPIHAKYYFCQPELERAMPADELAAKAAKFMLQGPVFETVTLALNAARENAEADDLIFVGGSTFVVAEAL</sequence>
<accession>A0A7W8ZS68</accession>
<evidence type="ECO:0000256" key="7">
    <source>
        <dbReference type="ARBA" id="ARBA00013025"/>
    </source>
</evidence>
<evidence type="ECO:0000256" key="10">
    <source>
        <dbReference type="ARBA" id="ARBA00022723"/>
    </source>
</evidence>
<proteinExistence type="inferred from homology"/>
<dbReference type="EMBL" id="JACHCE010000012">
    <property type="protein sequence ID" value="MBB5639226.1"/>
    <property type="molecule type" value="Genomic_DNA"/>
</dbReference>
<dbReference type="GO" id="GO:0046656">
    <property type="term" value="P:folic acid biosynthetic process"/>
    <property type="evidence" value="ECO:0007669"/>
    <property type="project" value="UniProtKB-KW"/>
</dbReference>
<evidence type="ECO:0000256" key="11">
    <source>
        <dbReference type="ARBA" id="ARBA00022741"/>
    </source>
</evidence>
<evidence type="ECO:0000256" key="19">
    <source>
        <dbReference type="ARBA" id="ARBA00047808"/>
    </source>
</evidence>
<dbReference type="GO" id="GO:0008841">
    <property type="term" value="F:dihydrofolate synthase activity"/>
    <property type="evidence" value="ECO:0007669"/>
    <property type="project" value="UniProtKB-EC"/>
</dbReference>
<evidence type="ECO:0000256" key="13">
    <source>
        <dbReference type="ARBA" id="ARBA00022842"/>
    </source>
</evidence>
<feature type="domain" description="Mur ligase C-terminal" evidence="23">
    <location>
        <begin position="303"/>
        <end position="420"/>
    </location>
</feature>
<keyword evidence="9 22" id="KW-0436">Ligase</keyword>
<evidence type="ECO:0000256" key="8">
    <source>
        <dbReference type="ARBA" id="ARBA00019357"/>
    </source>
</evidence>
<dbReference type="InterPro" id="IPR018109">
    <property type="entry name" value="Folylpolyglutamate_synth_CS"/>
</dbReference>
<dbReference type="PANTHER" id="PTHR11136">
    <property type="entry name" value="FOLYLPOLYGLUTAMATE SYNTHASE-RELATED"/>
    <property type="match status" value="1"/>
</dbReference>
<dbReference type="PROSITE" id="PS01012">
    <property type="entry name" value="FOLYLPOLYGLU_SYNT_2"/>
    <property type="match status" value="1"/>
</dbReference>
<evidence type="ECO:0000259" key="24">
    <source>
        <dbReference type="Pfam" id="PF08245"/>
    </source>
</evidence>
<dbReference type="Gene3D" id="3.40.1190.10">
    <property type="entry name" value="Mur-like, catalytic domain"/>
    <property type="match status" value="1"/>
</dbReference>
<keyword evidence="14" id="KW-0289">Folate biosynthesis</keyword>
<dbReference type="Gene3D" id="3.90.190.20">
    <property type="entry name" value="Mur ligase, C-terminal domain"/>
    <property type="match status" value="1"/>
</dbReference>
<evidence type="ECO:0000313" key="25">
    <source>
        <dbReference type="EMBL" id="MBB5639226.1"/>
    </source>
</evidence>
<comment type="cofactor">
    <cofactor evidence="1">
        <name>Mg(2+)</name>
        <dbReference type="ChEBI" id="CHEBI:18420"/>
    </cofactor>
</comment>
<dbReference type="GO" id="GO:0005524">
    <property type="term" value="F:ATP binding"/>
    <property type="evidence" value="ECO:0007669"/>
    <property type="project" value="UniProtKB-KW"/>
</dbReference>
<keyword evidence="10" id="KW-0479">Metal-binding</keyword>
<evidence type="ECO:0000256" key="3">
    <source>
        <dbReference type="ARBA" id="ARBA00004799"/>
    </source>
</evidence>
<dbReference type="AlphaFoldDB" id="A0A7W8ZS68"/>
<evidence type="ECO:0000256" key="15">
    <source>
        <dbReference type="ARBA" id="ARBA00030048"/>
    </source>
</evidence>
<evidence type="ECO:0000313" key="26">
    <source>
        <dbReference type="Proteomes" id="UP000537204"/>
    </source>
</evidence>
<evidence type="ECO:0000256" key="21">
    <source>
        <dbReference type="ARBA" id="ARBA00049161"/>
    </source>
</evidence>
<dbReference type="Proteomes" id="UP000537204">
    <property type="component" value="Unassembled WGS sequence"/>
</dbReference>
<reference evidence="25 26" key="1">
    <citation type="submission" date="2020-08" db="EMBL/GenBank/DDBJ databases">
        <title>Genomic Encyclopedia of Type Strains, Phase IV (KMG-V): Genome sequencing to study the core and pangenomes of soil and plant-associated prokaryotes.</title>
        <authorList>
            <person name="Whitman W."/>
        </authorList>
    </citation>
    <scope>NUCLEOTIDE SEQUENCE [LARGE SCALE GENOMIC DNA]</scope>
    <source>
        <strain evidence="25 26">S3M1</strain>
    </source>
</reference>
<evidence type="ECO:0000256" key="18">
    <source>
        <dbReference type="ARBA" id="ARBA00047493"/>
    </source>
</evidence>
<gene>
    <name evidence="25" type="ORF">HDE68_005167</name>
</gene>
<dbReference type="GO" id="GO:0004326">
    <property type="term" value="F:tetrahydrofolylpolyglutamate synthase activity"/>
    <property type="evidence" value="ECO:0007669"/>
    <property type="project" value="UniProtKB-EC"/>
</dbReference>
<dbReference type="PIRSF" id="PIRSF001563">
    <property type="entry name" value="Folylpolyglu_synth"/>
    <property type="match status" value="1"/>
</dbReference>
<dbReference type="EC" id="6.3.2.17" evidence="7"/>
<comment type="catalytic activity">
    <reaction evidence="18">
        <text>(6S)-5,6,7,8-tetrahydrofolyl-(gamma-L-Glu)(n) + L-glutamate + ATP = (6S)-5,6,7,8-tetrahydrofolyl-(gamma-L-Glu)(n+1) + ADP + phosphate + H(+)</text>
        <dbReference type="Rhea" id="RHEA:10580"/>
        <dbReference type="Rhea" id="RHEA-COMP:14738"/>
        <dbReference type="Rhea" id="RHEA-COMP:14740"/>
        <dbReference type="ChEBI" id="CHEBI:15378"/>
        <dbReference type="ChEBI" id="CHEBI:29985"/>
        <dbReference type="ChEBI" id="CHEBI:30616"/>
        <dbReference type="ChEBI" id="CHEBI:43474"/>
        <dbReference type="ChEBI" id="CHEBI:141005"/>
        <dbReference type="ChEBI" id="CHEBI:456216"/>
        <dbReference type="EC" id="6.3.2.17"/>
    </reaction>
</comment>
<protein>
    <recommendedName>
        <fullName evidence="8">Dihydrofolate synthase/folylpolyglutamate synthase</fullName>
        <ecNumber evidence="6">6.3.2.12</ecNumber>
        <ecNumber evidence="7">6.3.2.17</ecNumber>
    </recommendedName>
    <alternativeName>
        <fullName evidence="17">Folylpoly-gamma-glutamate synthetase-dihydrofolate synthetase</fullName>
    </alternativeName>
    <alternativeName>
        <fullName evidence="15">Folylpolyglutamate synthetase</fullName>
    </alternativeName>
    <alternativeName>
        <fullName evidence="16">Tetrahydrofolylpolyglutamate synthase</fullName>
    </alternativeName>
</protein>
<evidence type="ECO:0000256" key="1">
    <source>
        <dbReference type="ARBA" id="ARBA00001946"/>
    </source>
</evidence>
<evidence type="ECO:0000256" key="6">
    <source>
        <dbReference type="ARBA" id="ARBA00013023"/>
    </source>
</evidence>
<evidence type="ECO:0000256" key="16">
    <source>
        <dbReference type="ARBA" id="ARBA00030592"/>
    </source>
</evidence>
<dbReference type="NCBIfam" id="TIGR01499">
    <property type="entry name" value="folC"/>
    <property type="match status" value="1"/>
</dbReference>
<comment type="catalytic activity">
    <reaction evidence="20">
        <text>(6R)-5,10-methylenetetrahydrofolyl-(gamma-L-Glu)(n) + L-glutamate + ATP = (6R)-5,10-methylenetetrahydrofolyl-(gamma-L-Glu)(n+1) + ADP + phosphate + H(+)</text>
        <dbReference type="Rhea" id="RHEA:51912"/>
        <dbReference type="Rhea" id="RHEA-COMP:13257"/>
        <dbReference type="Rhea" id="RHEA-COMP:13258"/>
        <dbReference type="ChEBI" id="CHEBI:15378"/>
        <dbReference type="ChEBI" id="CHEBI:29985"/>
        <dbReference type="ChEBI" id="CHEBI:30616"/>
        <dbReference type="ChEBI" id="CHEBI:43474"/>
        <dbReference type="ChEBI" id="CHEBI:136572"/>
        <dbReference type="ChEBI" id="CHEBI:456216"/>
        <dbReference type="EC" id="6.3.2.17"/>
    </reaction>
</comment>
<evidence type="ECO:0000256" key="12">
    <source>
        <dbReference type="ARBA" id="ARBA00022840"/>
    </source>
</evidence>
<dbReference type="InterPro" id="IPR001645">
    <property type="entry name" value="Folylpolyglutamate_synth"/>
</dbReference>
<keyword evidence="13" id="KW-0460">Magnesium</keyword>
<keyword evidence="12 22" id="KW-0067">ATP-binding</keyword>
<dbReference type="SUPFAM" id="SSF53244">
    <property type="entry name" value="MurD-like peptide ligases, peptide-binding domain"/>
    <property type="match status" value="1"/>
</dbReference>
<evidence type="ECO:0000256" key="17">
    <source>
        <dbReference type="ARBA" id="ARBA00032510"/>
    </source>
</evidence>